<evidence type="ECO:0000256" key="1">
    <source>
        <dbReference type="ARBA" id="ARBA00004479"/>
    </source>
</evidence>
<dbReference type="PROSITE" id="PS50835">
    <property type="entry name" value="IG_LIKE"/>
    <property type="match status" value="4"/>
</dbReference>
<keyword evidence="3" id="KW-1015">Disulfide bond</keyword>
<protein>
    <recommendedName>
        <fullName evidence="9">Ig-like domain-containing protein</fullName>
    </recommendedName>
</protein>
<dbReference type="EMBL" id="VCGU01000011">
    <property type="protein sequence ID" value="TRY67516.1"/>
    <property type="molecule type" value="Genomic_DNA"/>
</dbReference>
<dbReference type="Pfam" id="PF13927">
    <property type="entry name" value="Ig_3"/>
    <property type="match status" value="2"/>
</dbReference>
<accession>A0A553NQ08</accession>
<dbReference type="InterPro" id="IPR007110">
    <property type="entry name" value="Ig-like_dom"/>
</dbReference>
<dbReference type="Proteomes" id="UP000318571">
    <property type="component" value="Chromosome 4"/>
</dbReference>
<evidence type="ECO:0000256" key="2">
    <source>
        <dbReference type="ARBA" id="ARBA00023136"/>
    </source>
</evidence>
<dbReference type="InterPro" id="IPR003598">
    <property type="entry name" value="Ig_sub2"/>
</dbReference>
<keyword evidence="7" id="KW-0812">Transmembrane</keyword>
<dbReference type="InterPro" id="IPR003599">
    <property type="entry name" value="Ig_sub"/>
</dbReference>
<reference evidence="10 11" key="1">
    <citation type="journal article" date="2018" name="Nat. Ecol. Evol.">
        <title>Genomic signatures of mitonuclear coevolution across populations of Tigriopus californicus.</title>
        <authorList>
            <person name="Barreto F.S."/>
            <person name="Watson E.T."/>
            <person name="Lima T.G."/>
            <person name="Willett C.S."/>
            <person name="Edmands S."/>
            <person name="Li W."/>
            <person name="Burton R.S."/>
        </authorList>
    </citation>
    <scope>NUCLEOTIDE SEQUENCE [LARGE SCALE GENOMIC DNA]</scope>
    <source>
        <strain evidence="10 11">San Diego</strain>
    </source>
</reference>
<sequence>MDAQAIMPKIFQIVNVLLVVLHFLLVPVQSNELGARQSFLREPSDQVAKVGEHVTLPCRVVSKQGVLQWTRDDFGLGSDRLLEGFKRYIMSGSDEEGDFTLDINPVSLEDDARFQCQVGAAEGVKPIRSRYASLTVLVPPDPPLIFPTGESYKTVAGKEVELRCESHGGKPASEVRLMVHYPPKVSLRTNRDELLEGDSVRFYCDVEANPIQVSFAWFVAGKAVAGQSSQELIMDSVDRRLHNSLVRCEATNPIGRTDQTAILNVSYSPVFLNRPENVAGSPGERVSLRCRVDSNPPPTYSWYHINPLNGQRNHVVGSSANLTLKVSPNAVGEYECKASTSGYADVTANAKLFMKGPPSIENAHQPQYAQLGKTTRVVCEIQSTPSLDRIEWSFQGHLIDPRREQPEQGSKYSLTEKQLLDEERVQSALVIRDVEAQDLGAYMCSVQNALGSDSAVLHLRKQSAMPMLVVIAGVLGGVILTVAVIMIVILCRRNSKKFQNLEKQDLRIKIEKQKRTEPKEEMGLSPPVSTVTSSDGVSNNSSDMKVDGRVGSSLSEGENLHADDWEGSDDSFRPTAGALTSATSRGKALDYVDGLPRAFEPQVYPQNAYGQYYANNLVNNSNGVYNENNYVHQAALGTYATNEGYTRSSDNLYSCSGGQPLGEVESRRYSVHVRNSPVSPPQSSSSATISVKNYNSSFDYMPASAFVSSSAMLATSSPRESTSNGTLKHGSSMANYRYGGHLDNYSVYVNKPHHGLVPVHETGNLVMGANTNSGGGSLGKGSSLATHV</sequence>
<dbReference type="Pfam" id="PF07679">
    <property type="entry name" value="I-set"/>
    <property type="match status" value="1"/>
</dbReference>
<evidence type="ECO:0000256" key="8">
    <source>
        <dbReference type="SAM" id="SignalP"/>
    </source>
</evidence>
<comment type="caution">
    <text evidence="10">The sequence shown here is derived from an EMBL/GenBank/DDBJ whole genome shotgun (WGS) entry which is preliminary data.</text>
</comment>
<dbReference type="SUPFAM" id="SSF48726">
    <property type="entry name" value="Immunoglobulin"/>
    <property type="match status" value="4"/>
</dbReference>
<comment type="subcellular location">
    <subcellularLocation>
        <location evidence="1">Membrane</location>
        <topology evidence="1">Single-pass type I membrane protein</topology>
    </subcellularLocation>
</comment>
<feature type="domain" description="Ig-like" evidence="9">
    <location>
        <begin position="269"/>
        <end position="347"/>
    </location>
</feature>
<dbReference type="GO" id="GO:0098609">
    <property type="term" value="P:cell-cell adhesion"/>
    <property type="evidence" value="ECO:0007669"/>
    <property type="project" value="TreeGrafter"/>
</dbReference>
<feature type="chain" id="PRO_5021862416" description="Ig-like domain-containing protein" evidence="8">
    <location>
        <begin position="31"/>
        <end position="788"/>
    </location>
</feature>
<dbReference type="GO" id="GO:0005886">
    <property type="term" value="C:plasma membrane"/>
    <property type="evidence" value="ECO:0007669"/>
    <property type="project" value="TreeGrafter"/>
</dbReference>
<feature type="domain" description="Ig-like" evidence="9">
    <location>
        <begin position="183"/>
        <end position="266"/>
    </location>
</feature>
<feature type="region of interest" description="Disordered" evidence="6">
    <location>
        <begin position="512"/>
        <end position="571"/>
    </location>
</feature>
<feature type="compositionally biased region" description="Polar residues" evidence="6">
    <location>
        <begin position="527"/>
        <end position="543"/>
    </location>
</feature>
<dbReference type="STRING" id="6832.A0A553NQ08"/>
<evidence type="ECO:0000259" key="9">
    <source>
        <dbReference type="PROSITE" id="PS50835"/>
    </source>
</evidence>
<evidence type="ECO:0000313" key="11">
    <source>
        <dbReference type="Proteomes" id="UP000318571"/>
    </source>
</evidence>
<evidence type="ECO:0000256" key="4">
    <source>
        <dbReference type="ARBA" id="ARBA00023180"/>
    </source>
</evidence>
<name>A0A553NQ08_TIGCA</name>
<feature type="domain" description="Ig-like" evidence="9">
    <location>
        <begin position="8"/>
        <end position="135"/>
    </location>
</feature>
<dbReference type="GO" id="GO:0005911">
    <property type="term" value="C:cell-cell junction"/>
    <property type="evidence" value="ECO:0007669"/>
    <property type="project" value="TreeGrafter"/>
</dbReference>
<evidence type="ECO:0000256" key="7">
    <source>
        <dbReference type="SAM" id="Phobius"/>
    </source>
</evidence>
<dbReference type="InterPro" id="IPR051275">
    <property type="entry name" value="Cell_adhesion_signaling"/>
</dbReference>
<keyword evidence="8" id="KW-0732">Signal</keyword>
<gene>
    <name evidence="10" type="ORF">TCAL_05884</name>
</gene>
<evidence type="ECO:0000256" key="5">
    <source>
        <dbReference type="ARBA" id="ARBA00023319"/>
    </source>
</evidence>
<dbReference type="InterPro" id="IPR013783">
    <property type="entry name" value="Ig-like_fold"/>
</dbReference>
<dbReference type="CDD" id="cd00096">
    <property type="entry name" value="Ig"/>
    <property type="match status" value="1"/>
</dbReference>
<evidence type="ECO:0000256" key="6">
    <source>
        <dbReference type="SAM" id="MobiDB-lite"/>
    </source>
</evidence>
<keyword evidence="7" id="KW-1133">Transmembrane helix</keyword>
<feature type="transmembrane region" description="Helical" evidence="7">
    <location>
        <begin position="467"/>
        <end position="491"/>
    </location>
</feature>
<dbReference type="AlphaFoldDB" id="A0A553NQ08"/>
<dbReference type="PANTHER" id="PTHR11640:SF31">
    <property type="entry name" value="IRREGULAR CHIASM C-ROUGHEST PROTEIN-RELATED"/>
    <property type="match status" value="1"/>
</dbReference>
<dbReference type="PANTHER" id="PTHR11640">
    <property type="entry name" value="NEPHRIN"/>
    <property type="match status" value="1"/>
</dbReference>
<dbReference type="InterPro" id="IPR036179">
    <property type="entry name" value="Ig-like_dom_sf"/>
</dbReference>
<keyword evidence="5" id="KW-0393">Immunoglobulin domain</keyword>
<organism evidence="10 11">
    <name type="scientific">Tigriopus californicus</name>
    <name type="common">Marine copepod</name>
    <dbReference type="NCBI Taxonomy" id="6832"/>
    <lineage>
        <taxon>Eukaryota</taxon>
        <taxon>Metazoa</taxon>
        <taxon>Ecdysozoa</taxon>
        <taxon>Arthropoda</taxon>
        <taxon>Crustacea</taxon>
        <taxon>Multicrustacea</taxon>
        <taxon>Hexanauplia</taxon>
        <taxon>Copepoda</taxon>
        <taxon>Harpacticoida</taxon>
        <taxon>Harpacticidae</taxon>
        <taxon>Tigriopus</taxon>
    </lineage>
</organism>
<keyword evidence="2 7" id="KW-0472">Membrane</keyword>
<feature type="signal peptide" evidence="8">
    <location>
        <begin position="1"/>
        <end position="30"/>
    </location>
</feature>
<dbReference type="InterPro" id="IPR013098">
    <property type="entry name" value="Ig_I-set"/>
</dbReference>
<dbReference type="GO" id="GO:0050839">
    <property type="term" value="F:cell adhesion molecule binding"/>
    <property type="evidence" value="ECO:0007669"/>
    <property type="project" value="TreeGrafter"/>
</dbReference>
<feature type="compositionally biased region" description="Basic and acidic residues" evidence="6">
    <location>
        <begin position="512"/>
        <end position="522"/>
    </location>
</feature>
<feature type="domain" description="Ig-like" evidence="9">
    <location>
        <begin position="358"/>
        <end position="458"/>
    </location>
</feature>
<evidence type="ECO:0000313" key="10">
    <source>
        <dbReference type="EMBL" id="TRY67516.1"/>
    </source>
</evidence>
<dbReference type="Gene3D" id="2.60.40.10">
    <property type="entry name" value="Immunoglobulins"/>
    <property type="match status" value="4"/>
</dbReference>
<dbReference type="SMART" id="SM00409">
    <property type="entry name" value="IG"/>
    <property type="match status" value="4"/>
</dbReference>
<dbReference type="SMART" id="SM00408">
    <property type="entry name" value="IGc2"/>
    <property type="match status" value="4"/>
</dbReference>
<evidence type="ECO:0000256" key="3">
    <source>
        <dbReference type="ARBA" id="ARBA00023157"/>
    </source>
</evidence>
<keyword evidence="4" id="KW-0325">Glycoprotein</keyword>
<keyword evidence="11" id="KW-1185">Reference proteome</keyword>
<proteinExistence type="predicted"/>
<dbReference type="OMA" id="VSLGRRX"/>